<keyword evidence="5" id="KW-1185">Reference proteome</keyword>
<keyword evidence="1" id="KW-0560">Oxidoreductase</keyword>
<evidence type="ECO:0000256" key="2">
    <source>
        <dbReference type="ARBA" id="ARBA00023027"/>
    </source>
</evidence>
<dbReference type="InterPro" id="IPR036291">
    <property type="entry name" value="NAD(P)-bd_dom_sf"/>
</dbReference>
<name>A0ABU4MCL9_9ACTN</name>
<reference evidence="4 5" key="1">
    <citation type="journal article" date="2023" name="Microb. Genom.">
        <title>Mesoterricola silvestris gen. nov., sp. nov., Mesoterricola sediminis sp. nov., Geothrix oryzae sp. nov., Geothrix edaphica sp. nov., Geothrix rubra sp. nov., and Geothrix limicola sp. nov., six novel members of Acidobacteriota isolated from soils.</title>
        <authorList>
            <person name="Weisberg A.J."/>
            <person name="Pearce E."/>
            <person name="Kramer C.G."/>
            <person name="Chang J.H."/>
            <person name="Clarke C.R."/>
        </authorList>
    </citation>
    <scope>NUCLEOTIDE SEQUENCE [LARGE SCALE GENOMIC DNA]</scope>
    <source>
        <strain evidence="4 5">NB05-1H</strain>
    </source>
</reference>
<evidence type="ECO:0000259" key="3">
    <source>
        <dbReference type="Pfam" id="PF00056"/>
    </source>
</evidence>
<dbReference type="Proteomes" id="UP001272987">
    <property type="component" value="Unassembled WGS sequence"/>
</dbReference>
<dbReference type="Gene3D" id="3.40.50.720">
    <property type="entry name" value="NAD(P)-binding Rossmann-like Domain"/>
    <property type="match status" value="1"/>
</dbReference>
<feature type="domain" description="Lactate/malate dehydrogenase N-terminal" evidence="3">
    <location>
        <begin position="6"/>
        <end position="134"/>
    </location>
</feature>
<accession>A0ABU4MCL9</accession>
<evidence type="ECO:0000313" key="4">
    <source>
        <dbReference type="EMBL" id="MDX3024974.1"/>
    </source>
</evidence>
<dbReference type="PANTHER" id="PTHR43128">
    <property type="entry name" value="L-2-HYDROXYCARBOXYLATE DEHYDROGENASE (NAD(P)(+))"/>
    <property type="match status" value="1"/>
</dbReference>
<organism evidence="4 5">
    <name type="scientific">Streptomyces acidiscabies</name>
    <dbReference type="NCBI Taxonomy" id="42234"/>
    <lineage>
        <taxon>Bacteria</taxon>
        <taxon>Bacillati</taxon>
        <taxon>Actinomycetota</taxon>
        <taxon>Actinomycetes</taxon>
        <taxon>Kitasatosporales</taxon>
        <taxon>Streptomycetaceae</taxon>
        <taxon>Streptomyces</taxon>
    </lineage>
</organism>
<dbReference type="PRINTS" id="PR00086">
    <property type="entry name" value="LLDHDRGNASE"/>
</dbReference>
<dbReference type="SUPFAM" id="SSF56327">
    <property type="entry name" value="LDH C-terminal domain-like"/>
    <property type="match status" value="1"/>
</dbReference>
<keyword evidence="2" id="KW-0520">NAD</keyword>
<dbReference type="PANTHER" id="PTHR43128:SF16">
    <property type="entry name" value="L-LACTATE DEHYDROGENASE"/>
    <property type="match status" value="1"/>
</dbReference>
<dbReference type="InterPro" id="IPR001236">
    <property type="entry name" value="Lactate/malate_DH_N"/>
</dbReference>
<proteinExistence type="predicted"/>
<comment type="caution">
    <text evidence="4">The sequence shown here is derived from an EMBL/GenBank/DDBJ whole genome shotgun (WGS) entry which is preliminary data.</text>
</comment>
<dbReference type="PIRSF" id="PIRSF000102">
    <property type="entry name" value="Lac_mal_DH"/>
    <property type="match status" value="1"/>
</dbReference>
<evidence type="ECO:0000313" key="5">
    <source>
        <dbReference type="Proteomes" id="UP001272987"/>
    </source>
</evidence>
<sequence length="300" mass="31648">MSGYAVGVIGAGAVGQSVAALLVQQRWCARVMIAARTQESAAGLVTDCEDMREITRSSGRTEHAEVAEMREAHALVVCPRAVFTNTAHCDIRMAGLAANAPLISGLARELAGYTGIVIVVTNPVDVLARVFATAVGERARVYGIGSSTDSARYRLALATHHRVPPSAVRGWVIGEHGDAAVICASSTTVNGRSVEVPLEYVRSQLAARPLRINQGIGRTRCGPAGAVLTALKKTLGISDGTEVLSVNHDGVWLGIPLQFAAGHSTVCLPDLDPDEQRQFDAAWTKLDYAFQQIPLGAPSC</sequence>
<gene>
    <name evidence="4" type="ORF">PV666_44990</name>
</gene>
<protein>
    <submittedName>
        <fullName evidence="4">Lactate dehydrogenase</fullName>
    </submittedName>
</protein>
<dbReference type="SUPFAM" id="SSF51735">
    <property type="entry name" value="NAD(P)-binding Rossmann-fold domains"/>
    <property type="match status" value="1"/>
</dbReference>
<dbReference type="InterPro" id="IPR015955">
    <property type="entry name" value="Lactate_DH/Glyco_Ohase_4_C"/>
</dbReference>
<dbReference type="InterPro" id="IPR001557">
    <property type="entry name" value="L-lactate/malate_DH"/>
</dbReference>
<dbReference type="RefSeq" id="WP_319167370.1">
    <property type="nucleotide sequence ID" value="NZ_JARAWP010000040.1"/>
</dbReference>
<dbReference type="Pfam" id="PF00056">
    <property type="entry name" value="Ldh_1_N"/>
    <property type="match status" value="1"/>
</dbReference>
<evidence type="ECO:0000256" key="1">
    <source>
        <dbReference type="ARBA" id="ARBA00023002"/>
    </source>
</evidence>
<dbReference type="Gene3D" id="3.90.110.10">
    <property type="entry name" value="Lactate dehydrogenase/glycoside hydrolase, family 4, C-terminal"/>
    <property type="match status" value="1"/>
</dbReference>
<dbReference type="EMBL" id="JARAWP010000040">
    <property type="protein sequence ID" value="MDX3024974.1"/>
    <property type="molecule type" value="Genomic_DNA"/>
</dbReference>